<accession>A0A2P2JEB2</accession>
<evidence type="ECO:0000313" key="1">
    <source>
        <dbReference type="EMBL" id="MBW91779.1"/>
    </source>
</evidence>
<proteinExistence type="predicted"/>
<name>A0A2P2JEB2_RHIMU</name>
<keyword evidence="1" id="KW-0808">Transferase</keyword>
<keyword evidence="1" id="KW-0032">Aminotransferase</keyword>
<dbReference type="GO" id="GO:0008483">
    <property type="term" value="F:transaminase activity"/>
    <property type="evidence" value="ECO:0007669"/>
    <property type="project" value="UniProtKB-KW"/>
</dbReference>
<organism evidence="1">
    <name type="scientific">Rhizophora mucronata</name>
    <name type="common">Asiatic mangrove</name>
    <dbReference type="NCBI Taxonomy" id="61149"/>
    <lineage>
        <taxon>Eukaryota</taxon>
        <taxon>Viridiplantae</taxon>
        <taxon>Streptophyta</taxon>
        <taxon>Embryophyta</taxon>
        <taxon>Tracheophyta</taxon>
        <taxon>Spermatophyta</taxon>
        <taxon>Magnoliopsida</taxon>
        <taxon>eudicotyledons</taxon>
        <taxon>Gunneridae</taxon>
        <taxon>Pentapetalae</taxon>
        <taxon>rosids</taxon>
        <taxon>fabids</taxon>
        <taxon>Malpighiales</taxon>
        <taxon>Rhizophoraceae</taxon>
        <taxon>Rhizophora</taxon>
    </lineage>
</organism>
<dbReference type="EMBL" id="GGEC01011296">
    <property type="protein sequence ID" value="MBW91779.1"/>
    <property type="molecule type" value="Transcribed_RNA"/>
</dbReference>
<dbReference type="AlphaFoldDB" id="A0A2P2JEB2"/>
<sequence length="33" mass="3722">MPVVSALLMKYKQVLVAQEAIIGVLRHRALFLI</sequence>
<reference evidence="1" key="1">
    <citation type="submission" date="2018-02" db="EMBL/GenBank/DDBJ databases">
        <title>Rhizophora mucronata_Transcriptome.</title>
        <authorList>
            <person name="Meera S.P."/>
            <person name="Sreeshan A."/>
            <person name="Augustine A."/>
        </authorList>
    </citation>
    <scope>NUCLEOTIDE SEQUENCE</scope>
    <source>
        <tissue evidence="1">Leaf</tissue>
    </source>
</reference>
<protein>
    <submittedName>
        <fullName evidence="1">Alanineglyoxylate aminotransferase 2 homolog 1-like</fullName>
    </submittedName>
</protein>